<feature type="compositionally biased region" description="Basic and acidic residues" evidence="1">
    <location>
        <begin position="501"/>
        <end position="516"/>
    </location>
</feature>
<evidence type="ECO:0000256" key="1">
    <source>
        <dbReference type="SAM" id="MobiDB-lite"/>
    </source>
</evidence>
<evidence type="ECO:0000259" key="2">
    <source>
        <dbReference type="Pfam" id="PF13264"/>
    </source>
</evidence>
<feature type="region of interest" description="Disordered" evidence="1">
    <location>
        <begin position="488"/>
        <end position="516"/>
    </location>
</feature>
<organism evidence="3">
    <name type="scientific">Siphoviridae sp. ctJ7x27</name>
    <dbReference type="NCBI Taxonomy" id="2827835"/>
    <lineage>
        <taxon>Viruses</taxon>
        <taxon>Duplodnaviria</taxon>
        <taxon>Heunggongvirae</taxon>
        <taxon>Uroviricota</taxon>
        <taxon>Caudoviricetes</taxon>
    </lineage>
</organism>
<evidence type="ECO:0000313" key="3">
    <source>
        <dbReference type="EMBL" id="DAF45650.1"/>
    </source>
</evidence>
<reference evidence="3" key="1">
    <citation type="journal article" date="2021" name="Proc. Natl. Acad. Sci. U.S.A.">
        <title>A Catalog of Tens of Thousands of Viruses from Human Metagenomes Reveals Hidden Associations with Chronic Diseases.</title>
        <authorList>
            <person name="Tisza M.J."/>
            <person name="Buck C.B."/>
        </authorList>
    </citation>
    <scope>NUCLEOTIDE SEQUENCE</scope>
    <source>
        <strain evidence="3">CtJ7x27</strain>
    </source>
</reference>
<dbReference type="InterPro" id="IPR025129">
    <property type="entry name" value="DUF4055"/>
</dbReference>
<accession>A0A8S5S4L3</accession>
<protein>
    <submittedName>
        <fullName evidence="3">Portal</fullName>
    </submittedName>
</protein>
<feature type="domain" description="DUF4055" evidence="2">
    <location>
        <begin position="256"/>
        <end position="400"/>
    </location>
</feature>
<dbReference type="EMBL" id="BK032517">
    <property type="protein sequence ID" value="DAF45650.1"/>
    <property type="molecule type" value="Genomic_DNA"/>
</dbReference>
<dbReference type="Pfam" id="PF13264">
    <property type="entry name" value="DUF4055"/>
    <property type="match status" value="1"/>
</dbReference>
<proteinExistence type="predicted"/>
<sequence>MGLDTLHPQYARFSESWVLMRDCFEGETRVKEKGEVYLPATSGMHLDGMKPGQEGYKAYDAYRKRAVFHDYVKDAISVTIGLLHRKPPTIELPPQLEPLREKATVHGESLELLLRRINEEQLIVGRVGLMADLPAEPDPANPLPYLALYTAESVINWDDGSFRDGFNSLNLVVLNETGWKRTEDFTWEIKEKFRVLQLGELTPNEQDATYYQGVFEGTQYSEAGMFAPTIRGQTLQEIPFVFINSQDIVAEPAEPPLVGLGRLTMAIYRGEADYRQNLYMQGQDTLVVIGGITKAATDIPGQAPTLRVGAGSRIDIEQGGDAKYVGVSSNGLMEQRMCLATDKERAMLKAGQFVRNTGMNRESGEAMRIRMTAQTATLNEIAISGAAGLEQILKTIAKWIGADPEKVKVKANTEFIEFEMNGQEIVQLMTARAMGAPVSLETIHTLMQERGITTKTLEEEAAAMEKEQDLLPPIGGINTNQNFAGLQVPFTEEGLENDEDDKAKDKAPSKNVHADG</sequence>
<name>A0A8S5S4L3_9CAUD</name>